<accession>A0A915JQS0</accession>
<proteinExistence type="predicted"/>
<evidence type="ECO:0000313" key="2">
    <source>
        <dbReference type="WBParaSite" id="nRc.2.0.1.t28448-RA"/>
    </source>
</evidence>
<dbReference type="AlphaFoldDB" id="A0A915JQS0"/>
<keyword evidence="1" id="KW-1185">Reference proteome</keyword>
<protein>
    <submittedName>
        <fullName evidence="2">Uncharacterized protein</fullName>
    </submittedName>
</protein>
<sequence>MDPTSADVDDDHCNQKRAQKLLISAKESADPSAVLSSFRKLRYCLTDEQSCSNFRLNDGLSNLMVLLKKFTREFVSILNKKMRNEEKGETSESNEVNLSKSISEILGLLANCSYMDNGAKIVLTTITTLSSICKFA</sequence>
<name>A0A915JQS0_ROMCU</name>
<evidence type="ECO:0000313" key="1">
    <source>
        <dbReference type="Proteomes" id="UP000887565"/>
    </source>
</evidence>
<dbReference type="Proteomes" id="UP000887565">
    <property type="component" value="Unplaced"/>
</dbReference>
<reference evidence="2" key="1">
    <citation type="submission" date="2022-11" db="UniProtKB">
        <authorList>
            <consortium name="WormBaseParasite"/>
        </authorList>
    </citation>
    <scope>IDENTIFICATION</scope>
</reference>
<organism evidence="1 2">
    <name type="scientific">Romanomermis culicivorax</name>
    <name type="common">Nematode worm</name>
    <dbReference type="NCBI Taxonomy" id="13658"/>
    <lineage>
        <taxon>Eukaryota</taxon>
        <taxon>Metazoa</taxon>
        <taxon>Ecdysozoa</taxon>
        <taxon>Nematoda</taxon>
        <taxon>Enoplea</taxon>
        <taxon>Dorylaimia</taxon>
        <taxon>Mermithida</taxon>
        <taxon>Mermithoidea</taxon>
        <taxon>Mermithidae</taxon>
        <taxon>Romanomermis</taxon>
    </lineage>
</organism>
<dbReference type="WBParaSite" id="nRc.2.0.1.t28448-RA">
    <property type="protein sequence ID" value="nRc.2.0.1.t28448-RA"/>
    <property type="gene ID" value="nRc.2.0.1.g28448"/>
</dbReference>